<dbReference type="EMBL" id="CM023487">
    <property type="protein sequence ID" value="KAH6925312.1"/>
    <property type="molecule type" value="Genomic_DNA"/>
</dbReference>
<protein>
    <submittedName>
        <fullName evidence="1">Uncharacterized protein</fullName>
    </submittedName>
</protein>
<evidence type="ECO:0000313" key="2">
    <source>
        <dbReference type="Proteomes" id="UP000821845"/>
    </source>
</evidence>
<keyword evidence="2" id="KW-1185">Reference proteome</keyword>
<name>A0ACB7RWP5_HYAAI</name>
<gene>
    <name evidence="1" type="ORF">HPB50_003508</name>
</gene>
<organism evidence="1 2">
    <name type="scientific">Hyalomma asiaticum</name>
    <name type="common">Tick</name>
    <dbReference type="NCBI Taxonomy" id="266040"/>
    <lineage>
        <taxon>Eukaryota</taxon>
        <taxon>Metazoa</taxon>
        <taxon>Ecdysozoa</taxon>
        <taxon>Arthropoda</taxon>
        <taxon>Chelicerata</taxon>
        <taxon>Arachnida</taxon>
        <taxon>Acari</taxon>
        <taxon>Parasitiformes</taxon>
        <taxon>Ixodida</taxon>
        <taxon>Ixodoidea</taxon>
        <taxon>Ixodidae</taxon>
        <taxon>Hyalomminae</taxon>
        <taxon>Hyalomma</taxon>
    </lineage>
</organism>
<comment type="caution">
    <text evidence="1">The sequence shown here is derived from an EMBL/GenBank/DDBJ whole genome shotgun (WGS) entry which is preliminary data.</text>
</comment>
<accession>A0ACB7RWP5</accession>
<reference evidence="1" key="1">
    <citation type="submission" date="2020-05" db="EMBL/GenBank/DDBJ databases">
        <title>Large-scale comparative analyses of tick genomes elucidate their genetic diversity and vector capacities.</title>
        <authorList>
            <person name="Jia N."/>
            <person name="Wang J."/>
            <person name="Shi W."/>
            <person name="Du L."/>
            <person name="Sun Y."/>
            <person name="Zhan W."/>
            <person name="Jiang J."/>
            <person name="Wang Q."/>
            <person name="Zhang B."/>
            <person name="Ji P."/>
            <person name="Sakyi L.B."/>
            <person name="Cui X."/>
            <person name="Yuan T."/>
            <person name="Jiang B."/>
            <person name="Yang W."/>
            <person name="Lam T.T.-Y."/>
            <person name="Chang Q."/>
            <person name="Ding S."/>
            <person name="Wang X."/>
            <person name="Zhu J."/>
            <person name="Ruan X."/>
            <person name="Zhao L."/>
            <person name="Wei J."/>
            <person name="Que T."/>
            <person name="Du C."/>
            <person name="Cheng J."/>
            <person name="Dai P."/>
            <person name="Han X."/>
            <person name="Huang E."/>
            <person name="Gao Y."/>
            <person name="Liu J."/>
            <person name="Shao H."/>
            <person name="Ye R."/>
            <person name="Li L."/>
            <person name="Wei W."/>
            <person name="Wang X."/>
            <person name="Wang C."/>
            <person name="Yang T."/>
            <person name="Huo Q."/>
            <person name="Li W."/>
            <person name="Guo W."/>
            <person name="Chen H."/>
            <person name="Zhou L."/>
            <person name="Ni X."/>
            <person name="Tian J."/>
            <person name="Zhou Y."/>
            <person name="Sheng Y."/>
            <person name="Liu T."/>
            <person name="Pan Y."/>
            <person name="Xia L."/>
            <person name="Li J."/>
            <person name="Zhao F."/>
            <person name="Cao W."/>
        </authorList>
    </citation>
    <scope>NUCLEOTIDE SEQUENCE</scope>
    <source>
        <strain evidence="1">Hyas-2018</strain>
    </source>
</reference>
<evidence type="ECO:0000313" key="1">
    <source>
        <dbReference type="EMBL" id="KAH6925312.1"/>
    </source>
</evidence>
<sequence>MSRQPGLRNVPARYHSVNSATFIKALNPHKERDVVLVGHDWGGMISLCFATLHEDMVKQMIIINGMHPKAFMKKLFRSPKQMRMSWYQLPFRRPTVPEQYLILKDFAFFDKVHKGFTQDEEYAHKYVYSQPGALTGTINYYRAFNNDSSQLSNIPYRKINTTTLILWGERDEFITTDVARYNQEWLANSVAVYYEEAGHFPLRECSTHVTNRIREFVITGNVQVTEETFWSRITRRRDRCRESKRARGRWFRSIPPFIPDNAKLPKPMQE</sequence>
<dbReference type="Proteomes" id="UP000821845">
    <property type="component" value="Chromosome 7"/>
</dbReference>
<proteinExistence type="predicted"/>